<dbReference type="GO" id="GO:0006402">
    <property type="term" value="P:mRNA catabolic process"/>
    <property type="evidence" value="ECO:0007669"/>
    <property type="project" value="InterPro"/>
</dbReference>
<dbReference type="Proteomes" id="UP000492821">
    <property type="component" value="Unassembled WGS sequence"/>
</dbReference>
<evidence type="ECO:0000256" key="4">
    <source>
        <dbReference type="SAM" id="MobiDB-lite"/>
    </source>
</evidence>
<proteinExistence type="predicted"/>
<dbReference type="InterPro" id="IPR007216">
    <property type="entry name" value="CNOT9"/>
</dbReference>
<accession>A0A7E4VDK2</accession>
<reference evidence="6" key="2">
    <citation type="submission" date="2020-10" db="UniProtKB">
        <authorList>
            <consortium name="WormBaseParasite"/>
        </authorList>
    </citation>
    <scope>IDENTIFICATION</scope>
</reference>
<dbReference type="Gene3D" id="1.25.10.10">
    <property type="entry name" value="Leucine-rich Repeat Variant"/>
    <property type="match status" value="1"/>
</dbReference>
<reference evidence="5" key="1">
    <citation type="journal article" date="2013" name="Genetics">
        <title>The draft genome and transcriptome of Panagrellus redivivus are shaped by the harsh demands of a free-living lifestyle.</title>
        <authorList>
            <person name="Srinivasan J."/>
            <person name="Dillman A.R."/>
            <person name="Macchietto M.G."/>
            <person name="Heikkinen L."/>
            <person name="Lakso M."/>
            <person name="Fracchia K.M."/>
            <person name="Antoshechkin I."/>
            <person name="Mortazavi A."/>
            <person name="Wong G."/>
            <person name="Sternberg P.W."/>
        </authorList>
    </citation>
    <scope>NUCLEOTIDE SEQUENCE [LARGE SCALE GENOMIC DNA]</scope>
    <source>
        <strain evidence="5">MT8872</strain>
    </source>
</reference>
<protein>
    <recommendedName>
        <fullName evidence="2">CCR4-NOT transcription complex subunit 9</fullName>
    </recommendedName>
    <alternativeName>
        <fullName evidence="3">Cell differentiation protein RQCD1 homolog</fullName>
    </alternativeName>
</protein>
<evidence type="ECO:0000313" key="6">
    <source>
        <dbReference type="WBParaSite" id="Pan_g192.t1"/>
    </source>
</evidence>
<comment type="subcellular location">
    <subcellularLocation>
        <location evidence="1">Cytoplasm</location>
        <location evidence="1">P-body</location>
    </subcellularLocation>
</comment>
<dbReference type="InterPro" id="IPR011989">
    <property type="entry name" value="ARM-like"/>
</dbReference>
<keyword evidence="5" id="KW-1185">Reference proteome</keyword>
<evidence type="ECO:0000256" key="2">
    <source>
        <dbReference type="ARBA" id="ARBA00014171"/>
    </source>
</evidence>
<dbReference type="GO" id="GO:0030014">
    <property type="term" value="C:CCR4-NOT complex"/>
    <property type="evidence" value="ECO:0007669"/>
    <property type="project" value="InterPro"/>
</dbReference>
<dbReference type="PANTHER" id="PTHR12262">
    <property type="entry name" value="CCR4-NOT TRANSCRIPTION COMPLEX SUBUNIT 9"/>
    <property type="match status" value="1"/>
</dbReference>
<name>A0A7E4VDK2_PANRE</name>
<organism evidence="5 6">
    <name type="scientific">Panagrellus redivivus</name>
    <name type="common">Microworm</name>
    <dbReference type="NCBI Taxonomy" id="6233"/>
    <lineage>
        <taxon>Eukaryota</taxon>
        <taxon>Metazoa</taxon>
        <taxon>Ecdysozoa</taxon>
        <taxon>Nematoda</taxon>
        <taxon>Chromadorea</taxon>
        <taxon>Rhabditida</taxon>
        <taxon>Tylenchina</taxon>
        <taxon>Panagrolaimomorpha</taxon>
        <taxon>Panagrolaimoidea</taxon>
        <taxon>Panagrolaimidae</taxon>
        <taxon>Panagrellus</taxon>
    </lineage>
</organism>
<dbReference type="AlphaFoldDB" id="A0A7E4VDK2"/>
<evidence type="ECO:0000313" key="5">
    <source>
        <dbReference type="Proteomes" id="UP000492821"/>
    </source>
</evidence>
<dbReference type="Pfam" id="PF04078">
    <property type="entry name" value="Rcd1"/>
    <property type="match status" value="1"/>
</dbReference>
<feature type="region of interest" description="Disordered" evidence="4">
    <location>
        <begin position="393"/>
        <end position="436"/>
    </location>
</feature>
<evidence type="ECO:0000256" key="3">
    <source>
        <dbReference type="ARBA" id="ARBA00030283"/>
    </source>
</evidence>
<feature type="compositionally biased region" description="Low complexity" evidence="4">
    <location>
        <begin position="411"/>
        <end position="425"/>
    </location>
</feature>
<sequence>MYPCRRPSIPFPLFRITTLRMSNTHPTAAEIADYRVFNAALRDYMTEPKKIKAMATIRAISERNPKTLKLLWYTKDVVNKMVSEVVTLFKQSQQPNFSPNLTVYGCQIVSTFVYIAKDDELLQVFVHSQIPLKLTKLLKTEYGSPTSFLRFPLLGLVLTILKSQEIWAPQWLVTTEVFPNLLSAALNEKDEILDVSLHAITEFIAYDFGLNYLSRLSPRVFAVDAVLRNIIVNFAAKVFTTVRARVLYRCVLFCYCRLFRDVRIGCLLHQSYPELVQHLSQPFLYENNLDCVELLAALKDSVKAAEDESVRRQKEATELAEAEHAASIQRDRESVIDDCADDLLADLQTPLSNVEKIALGMEDSTTNPIIILDDTDDEDIFKELTAYPATFTTSDNYQDYAISPSSPPPSDSDSSSPPESSTGSSDPDDDDDLLKD</sequence>
<feature type="compositionally biased region" description="Acidic residues" evidence="4">
    <location>
        <begin position="426"/>
        <end position="436"/>
    </location>
</feature>
<dbReference type="WBParaSite" id="Pan_g192.t1">
    <property type="protein sequence ID" value="Pan_g192.t1"/>
    <property type="gene ID" value="Pan_g192"/>
</dbReference>
<dbReference type="GO" id="GO:0000932">
    <property type="term" value="C:P-body"/>
    <property type="evidence" value="ECO:0007669"/>
    <property type="project" value="UniProtKB-SubCell"/>
</dbReference>
<evidence type="ECO:0000256" key="1">
    <source>
        <dbReference type="ARBA" id="ARBA00004201"/>
    </source>
</evidence>